<dbReference type="InterPro" id="IPR050107">
    <property type="entry name" value="ABC_carbohydrate_import_ATPase"/>
</dbReference>
<dbReference type="PANTHER" id="PTHR43790:SF9">
    <property type="entry name" value="GALACTOFURANOSE TRANSPORTER ATP-BINDING PROTEIN YTFR"/>
    <property type="match status" value="1"/>
</dbReference>
<reference evidence="7 8" key="1">
    <citation type="submission" date="2024-09" db="EMBL/GenBank/DDBJ databases">
        <authorList>
            <person name="Sun Q."/>
            <person name="Mori K."/>
        </authorList>
    </citation>
    <scope>NUCLEOTIDE SEQUENCE [LARGE SCALE GENOMIC DNA]</scope>
    <source>
        <strain evidence="7 8">JCM 3028</strain>
    </source>
</reference>
<proteinExistence type="predicted"/>
<evidence type="ECO:0000259" key="6">
    <source>
        <dbReference type="PROSITE" id="PS50893"/>
    </source>
</evidence>
<feature type="region of interest" description="Disordered" evidence="5">
    <location>
        <begin position="306"/>
        <end position="387"/>
    </location>
</feature>
<evidence type="ECO:0000256" key="1">
    <source>
        <dbReference type="ARBA" id="ARBA00022448"/>
    </source>
</evidence>
<sequence>MSLELRGVRKDYGGVEVLHGVDLVGHPGEVLAVVGANGAGKSTLIRILAGAQPMSAGEMWMDGERVELRSPHDAHARGIRTVYQELTLVPQLSVTENLLMGHFPRRRGGLIDWSAAHARAGELLESIGFGAIDPCTVAGRLTVARQQMVEIAKALVDEPRVLVLDEPSAVLAGSDLDSLFALIRRLQERGVLVVYVSHRLAEVLELATSIVVIKDGRIVETTEPARTGENELIRLMAGRRLEQIYPDRRAGHGEVRLSVSGLTRGGEFEDVSFSVRSGEIVGLFGLVGSGRSELARCVFGAEPASAGQVHVRSGAEPASVDQGRARSGAEPASAAPEHVRSGAEPDRARSGAGPAVRTGAESPPADPARARARSWAGSLSPGRARGRSGVVGFRTPAEAIAAGLALVTEDRKRTGLVLGMSVLDNITLTTLYSATRGPLIDTGLRRGNVNDMIDRLGIQPSGCASMPVVNLSGGNQQKAVLAKWLLAEPRVLILDEPTRGVDMAARVDIYRMIDDLARQGLAVLLISSDLTEVLGATDRVLVMNQGRITGDLRSDQTTEDEILAHSIGRTA</sequence>
<evidence type="ECO:0000256" key="2">
    <source>
        <dbReference type="ARBA" id="ARBA00022737"/>
    </source>
</evidence>
<dbReference type="SUPFAM" id="SSF52540">
    <property type="entry name" value="P-loop containing nucleoside triphosphate hydrolases"/>
    <property type="match status" value="2"/>
</dbReference>
<dbReference type="PANTHER" id="PTHR43790">
    <property type="entry name" value="CARBOHYDRATE TRANSPORT ATP-BINDING PROTEIN MG119-RELATED"/>
    <property type="match status" value="1"/>
</dbReference>
<protein>
    <submittedName>
        <fullName evidence="7">ATP-binding cassette domain-containing protein</fullName>
    </submittedName>
</protein>
<feature type="domain" description="ABC transporter" evidence="6">
    <location>
        <begin position="239"/>
        <end position="570"/>
    </location>
</feature>
<keyword evidence="4 7" id="KW-0067">ATP-binding</keyword>
<dbReference type="Gene3D" id="3.40.50.300">
    <property type="entry name" value="P-loop containing nucleotide triphosphate hydrolases"/>
    <property type="match status" value="2"/>
</dbReference>
<dbReference type="Pfam" id="PF00005">
    <property type="entry name" value="ABC_tran"/>
    <property type="match status" value="3"/>
</dbReference>
<gene>
    <name evidence="7" type="ORF">ACFFRH_18655</name>
</gene>
<dbReference type="SMART" id="SM00382">
    <property type="entry name" value="AAA"/>
    <property type="match status" value="2"/>
</dbReference>
<name>A0ABV5TGU4_9ACTN</name>
<comment type="caution">
    <text evidence="7">The sequence shown here is derived from an EMBL/GenBank/DDBJ whole genome shotgun (WGS) entry which is preliminary data.</text>
</comment>
<organism evidence="7 8">
    <name type="scientific">Streptosporangium vulgare</name>
    <dbReference type="NCBI Taxonomy" id="46190"/>
    <lineage>
        <taxon>Bacteria</taxon>
        <taxon>Bacillati</taxon>
        <taxon>Actinomycetota</taxon>
        <taxon>Actinomycetes</taxon>
        <taxon>Streptosporangiales</taxon>
        <taxon>Streptosporangiaceae</taxon>
        <taxon>Streptosporangium</taxon>
    </lineage>
</organism>
<keyword evidence="2" id="KW-0677">Repeat</keyword>
<dbReference type="PROSITE" id="PS00211">
    <property type="entry name" value="ABC_TRANSPORTER_1"/>
    <property type="match status" value="1"/>
</dbReference>
<dbReference type="CDD" id="cd03216">
    <property type="entry name" value="ABC_Carb_Monos_I"/>
    <property type="match status" value="1"/>
</dbReference>
<keyword evidence="1" id="KW-0813">Transport</keyword>
<evidence type="ECO:0000256" key="3">
    <source>
        <dbReference type="ARBA" id="ARBA00022741"/>
    </source>
</evidence>
<dbReference type="InterPro" id="IPR003593">
    <property type="entry name" value="AAA+_ATPase"/>
</dbReference>
<dbReference type="GO" id="GO:0005524">
    <property type="term" value="F:ATP binding"/>
    <property type="evidence" value="ECO:0007669"/>
    <property type="project" value="UniProtKB-KW"/>
</dbReference>
<dbReference type="InterPro" id="IPR017871">
    <property type="entry name" value="ABC_transporter-like_CS"/>
</dbReference>
<accession>A0ABV5TGU4</accession>
<dbReference type="InterPro" id="IPR027417">
    <property type="entry name" value="P-loop_NTPase"/>
</dbReference>
<dbReference type="CDD" id="cd03215">
    <property type="entry name" value="ABC_Carb_Monos_II"/>
    <property type="match status" value="1"/>
</dbReference>
<keyword evidence="8" id="KW-1185">Reference proteome</keyword>
<evidence type="ECO:0000313" key="8">
    <source>
        <dbReference type="Proteomes" id="UP001589610"/>
    </source>
</evidence>
<evidence type="ECO:0000313" key="7">
    <source>
        <dbReference type="EMBL" id="MFB9677506.1"/>
    </source>
</evidence>
<evidence type="ECO:0000256" key="5">
    <source>
        <dbReference type="SAM" id="MobiDB-lite"/>
    </source>
</evidence>
<dbReference type="RefSeq" id="WP_386158088.1">
    <property type="nucleotide sequence ID" value="NZ_JBHMBS010000008.1"/>
</dbReference>
<dbReference type="Proteomes" id="UP001589610">
    <property type="component" value="Unassembled WGS sequence"/>
</dbReference>
<dbReference type="InterPro" id="IPR003439">
    <property type="entry name" value="ABC_transporter-like_ATP-bd"/>
</dbReference>
<evidence type="ECO:0000256" key="4">
    <source>
        <dbReference type="ARBA" id="ARBA00022840"/>
    </source>
</evidence>
<feature type="compositionally biased region" description="Basic and acidic residues" evidence="5">
    <location>
        <begin position="337"/>
        <end position="349"/>
    </location>
</feature>
<keyword evidence="3" id="KW-0547">Nucleotide-binding</keyword>
<feature type="domain" description="ABC transporter" evidence="6">
    <location>
        <begin position="3"/>
        <end position="240"/>
    </location>
</feature>
<dbReference type="PROSITE" id="PS50893">
    <property type="entry name" value="ABC_TRANSPORTER_2"/>
    <property type="match status" value="2"/>
</dbReference>
<dbReference type="EMBL" id="JBHMBS010000008">
    <property type="protein sequence ID" value="MFB9677506.1"/>
    <property type="molecule type" value="Genomic_DNA"/>
</dbReference>